<gene>
    <name evidence="2" type="ORF">THAOC_21658</name>
</gene>
<organism evidence="2 3">
    <name type="scientific">Thalassiosira oceanica</name>
    <name type="common">Marine diatom</name>
    <dbReference type="NCBI Taxonomy" id="159749"/>
    <lineage>
        <taxon>Eukaryota</taxon>
        <taxon>Sar</taxon>
        <taxon>Stramenopiles</taxon>
        <taxon>Ochrophyta</taxon>
        <taxon>Bacillariophyta</taxon>
        <taxon>Coscinodiscophyceae</taxon>
        <taxon>Thalassiosirophycidae</taxon>
        <taxon>Thalassiosirales</taxon>
        <taxon>Thalassiosiraceae</taxon>
        <taxon>Thalassiosira</taxon>
    </lineage>
</organism>
<evidence type="ECO:0000313" key="3">
    <source>
        <dbReference type="Proteomes" id="UP000266841"/>
    </source>
</evidence>
<dbReference type="AlphaFoldDB" id="K0SIC4"/>
<feature type="region of interest" description="Disordered" evidence="1">
    <location>
        <begin position="1"/>
        <end position="44"/>
    </location>
</feature>
<dbReference type="EMBL" id="AGNL01025802">
    <property type="protein sequence ID" value="EJK58237.1"/>
    <property type="molecule type" value="Genomic_DNA"/>
</dbReference>
<evidence type="ECO:0000313" key="2">
    <source>
        <dbReference type="EMBL" id="EJK58237.1"/>
    </source>
</evidence>
<dbReference type="Proteomes" id="UP000266841">
    <property type="component" value="Unassembled WGS sequence"/>
</dbReference>
<feature type="region of interest" description="Disordered" evidence="1">
    <location>
        <begin position="155"/>
        <end position="202"/>
    </location>
</feature>
<feature type="compositionally biased region" description="Basic and acidic residues" evidence="1">
    <location>
        <begin position="33"/>
        <end position="44"/>
    </location>
</feature>
<sequence length="202" mass="22341">MTPRPQCEVSPPSTSPPQTMTATNKHAKRKQRLQREGPDQKSYYHELFLCGKPDLTRAMKRLVNPGKRLPDPEGEPDFYAIAKKYPLPDPPRTGRRRTSTRAGTAVRVPLRGVSAVRVPGDATEVSYPSRSEGMRGIDLPLGRGRGVARVCTLWLGGEDPSEPETGSEVRDRPTVLDRRGKAGSKSRPLTQDGKVHHPDTFL</sequence>
<feature type="compositionally biased region" description="Basic and acidic residues" evidence="1">
    <location>
        <begin position="193"/>
        <end position="202"/>
    </location>
</feature>
<reference evidence="2 3" key="1">
    <citation type="journal article" date="2012" name="Genome Biol.">
        <title>Genome and low-iron response of an oceanic diatom adapted to chronic iron limitation.</title>
        <authorList>
            <person name="Lommer M."/>
            <person name="Specht M."/>
            <person name="Roy A.S."/>
            <person name="Kraemer L."/>
            <person name="Andreson R."/>
            <person name="Gutowska M.A."/>
            <person name="Wolf J."/>
            <person name="Bergner S.V."/>
            <person name="Schilhabel M.B."/>
            <person name="Klostermeier U.C."/>
            <person name="Beiko R.G."/>
            <person name="Rosenstiel P."/>
            <person name="Hippler M."/>
            <person name="Laroche J."/>
        </authorList>
    </citation>
    <scope>NUCLEOTIDE SEQUENCE [LARGE SCALE GENOMIC DNA]</scope>
    <source>
        <strain evidence="2 3">CCMP1005</strain>
    </source>
</reference>
<proteinExistence type="predicted"/>
<feature type="compositionally biased region" description="Low complexity" evidence="1">
    <location>
        <begin position="10"/>
        <end position="23"/>
    </location>
</feature>
<comment type="caution">
    <text evidence="2">The sequence shown here is derived from an EMBL/GenBank/DDBJ whole genome shotgun (WGS) entry which is preliminary data.</text>
</comment>
<accession>K0SIC4</accession>
<feature type="compositionally biased region" description="Basic and acidic residues" evidence="1">
    <location>
        <begin position="167"/>
        <end position="180"/>
    </location>
</feature>
<evidence type="ECO:0000256" key="1">
    <source>
        <dbReference type="SAM" id="MobiDB-lite"/>
    </source>
</evidence>
<name>K0SIC4_THAOC</name>
<protein>
    <submittedName>
        <fullName evidence="2">Uncharacterized protein</fullName>
    </submittedName>
</protein>
<keyword evidence="3" id="KW-1185">Reference proteome</keyword>
<feature type="region of interest" description="Disordered" evidence="1">
    <location>
        <begin position="83"/>
        <end position="102"/>
    </location>
</feature>